<accession>A0ACC0LJ86</accession>
<sequence length="102" mass="11465">MQRSASTRTDGLPLGAIRIFVGSEMSGLVGCQDSRCPVRLGPGVGKVEPGFDLAHREIMEDLLMQWFKRTRGRRLVVKDRENLLGIVIRGQILRKENSFNAR</sequence>
<evidence type="ECO:0000313" key="1">
    <source>
        <dbReference type="EMBL" id="KAI8528680.1"/>
    </source>
</evidence>
<proteinExistence type="predicted"/>
<protein>
    <submittedName>
        <fullName evidence="1">Uncharacterized protein</fullName>
    </submittedName>
</protein>
<dbReference type="Proteomes" id="UP001062846">
    <property type="component" value="Chromosome 12"/>
</dbReference>
<reference evidence="1" key="1">
    <citation type="submission" date="2022-02" db="EMBL/GenBank/DDBJ databases">
        <title>Plant Genome Project.</title>
        <authorList>
            <person name="Zhang R.-G."/>
        </authorList>
    </citation>
    <scope>NUCLEOTIDE SEQUENCE</scope>
    <source>
        <strain evidence="1">AT1</strain>
    </source>
</reference>
<organism evidence="1 2">
    <name type="scientific">Rhododendron molle</name>
    <name type="common">Chinese azalea</name>
    <name type="synonym">Azalea mollis</name>
    <dbReference type="NCBI Taxonomy" id="49168"/>
    <lineage>
        <taxon>Eukaryota</taxon>
        <taxon>Viridiplantae</taxon>
        <taxon>Streptophyta</taxon>
        <taxon>Embryophyta</taxon>
        <taxon>Tracheophyta</taxon>
        <taxon>Spermatophyta</taxon>
        <taxon>Magnoliopsida</taxon>
        <taxon>eudicotyledons</taxon>
        <taxon>Gunneridae</taxon>
        <taxon>Pentapetalae</taxon>
        <taxon>asterids</taxon>
        <taxon>Ericales</taxon>
        <taxon>Ericaceae</taxon>
        <taxon>Ericoideae</taxon>
        <taxon>Rhodoreae</taxon>
        <taxon>Rhododendron</taxon>
    </lineage>
</organism>
<dbReference type="EMBL" id="CM046399">
    <property type="protein sequence ID" value="KAI8528680.1"/>
    <property type="molecule type" value="Genomic_DNA"/>
</dbReference>
<gene>
    <name evidence="1" type="ORF">RHMOL_Rhmol12G0166400</name>
</gene>
<evidence type="ECO:0000313" key="2">
    <source>
        <dbReference type="Proteomes" id="UP001062846"/>
    </source>
</evidence>
<comment type="caution">
    <text evidence="1">The sequence shown here is derived from an EMBL/GenBank/DDBJ whole genome shotgun (WGS) entry which is preliminary data.</text>
</comment>
<name>A0ACC0LJ86_RHOML</name>
<keyword evidence="2" id="KW-1185">Reference proteome</keyword>